<organism evidence="1 2">
    <name type="scientific">Nesidiocoris tenuis</name>
    <dbReference type="NCBI Taxonomy" id="355587"/>
    <lineage>
        <taxon>Eukaryota</taxon>
        <taxon>Metazoa</taxon>
        <taxon>Ecdysozoa</taxon>
        <taxon>Arthropoda</taxon>
        <taxon>Hexapoda</taxon>
        <taxon>Insecta</taxon>
        <taxon>Pterygota</taxon>
        <taxon>Neoptera</taxon>
        <taxon>Paraneoptera</taxon>
        <taxon>Hemiptera</taxon>
        <taxon>Heteroptera</taxon>
        <taxon>Panheteroptera</taxon>
        <taxon>Cimicomorpha</taxon>
        <taxon>Miridae</taxon>
        <taxon>Dicyphina</taxon>
        <taxon>Nesidiocoris</taxon>
    </lineage>
</organism>
<evidence type="ECO:0000313" key="1">
    <source>
        <dbReference type="EMBL" id="CAB0000751.1"/>
    </source>
</evidence>
<reference evidence="1 2" key="1">
    <citation type="submission" date="2020-02" db="EMBL/GenBank/DDBJ databases">
        <authorList>
            <person name="Ferguson B K."/>
        </authorList>
    </citation>
    <scope>NUCLEOTIDE SEQUENCE [LARGE SCALE GENOMIC DNA]</scope>
</reference>
<gene>
    <name evidence="1" type="ORF">NTEN_LOCUS6538</name>
</gene>
<name>A0A6H5GF94_9HEMI</name>
<protein>
    <submittedName>
        <fullName evidence="1">Uncharacterized protein</fullName>
    </submittedName>
</protein>
<evidence type="ECO:0000313" key="2">
    <source>
        <dbReference type="Proteomes" id="UP000479000"/>
    </source>
</evidence>
<sequence length="69" mass="7895">MEISCFPENQACLAHLARRILPAVPLDITHPTYPFFSIHYSHTFLASQPRFLVPNTLYPKDDHRSTASI</sequence>
<dbReference type="EMBL" id="CADCXU010009862">
    <property type="protein sequence ID" value="CAB0000751.1"/>
    <property type="molecule type" value="Genomic_DNA"/>
</dbReference>
<keyword evidence="2" id="KW-1185">Reference proteome</keyword>
<dbReference type="AlphaFoldDB" id="A0A6H5GF94"/>
<dbReference type="Proteomes" id="UP000479000">
    <property type="component" value="Unassembled WGS sequence"/>
</dbReference>
<accession>A0A6H5GF94</accession>
<proteinExistence type="predicted"/>